<keyword evidence="1" id="KW-1133">Transmembrane helix</keyword>
<feature type="domain" description="Acyltransferase 3" evidence="3">
    <location>
        <begin position="208"/>
        <end position="612"/>
    </location>
</feature>
<keyword evidence="2" id="KW-0732">Signal</keyword>
<feature type="signal peptide" evidence="2">
    <location>
        <begin position="1"/>
        <end position="20"/>
    </location>
</feature>
<feature type="transmembrane region" description="Helical" evidence="1">
    <location>
        <begin position="596"/>
        <end position="616"/>
    </location>
</feature>
<name>A0AAU9JXN2_9CILI</name>
<dbReference type="GO" id="GO:0016747">
    <property type="term" value="F:acyltransferase activity, transferring groups other than amino-acyl groups"/>
    <property type="evidence" value="ECO:0007669"/>
    <property type="project" value="InterPro"/>
</dbReference>
<evidence type="ECO:0000313" key="4">
    <source>
        <dbReference type="EMBL" id="CAG9330281.1"/>
    </source>
</evidence>
<evidence type="ECO:0000256" key="1">
    <source>
        <dbReference type="SAM" id="Phobius"/>
    </source>
</evidence>
<feature type="transmembrane region" description="Helical" evidence="1">
    <location>
        <begin position="433"/>
        <end position="449"/>
    </location>
</feature>
<gene>
    <name evidence="4" type="ORF">BSTOLATCC_MIC50880</name>
</gene>
<feature type="transmembrane region" description="Helical" evidence="1">
    <location>
        <begin position="560"/>
        <end position="576"/>
    </location>
</feature>
<feature type="transmembrane region" description="Helical" evidence="1">
    <location>
        <begin position="383"/>
        <end position="404"/>
    </location>
</feature>
<accession>A0AAU9JXN2</accession>
<feature type="transmembrane region" description="Helical" evidence="1">
    <location>
        <begin position="249"/>
        <end position="274"/>
    </location>
</feature>
<feature type="transmembrane region" description="Helical" evidence="1">
    <location>
        <begin position="211"/>
        <end position="229"/>
    </location>
</feature>
<protein>
    <recommendedName>
        <fullName evidence="3">Acyltransferase 3 domain-containing protein</fullName>
    </recommendedName>
</protein>
<keyword evidence="5" id="KW-1185">Reference proteome</keyword>
<dbReference type="Proteomes" id="UP001162131">
    <property type="component" value="Unassembled WGS sequence"/>
</dbReference>
<feature type="chain" id="PRO_5043617001" description="Acyltransferase 3 domain-containing protein" evidence="2">
    <location>
        <begin position="21"/>
        <end position="638"/>
    </location>
</feature>
<reference evidence="4" key="1">
    <citation type="submission" date="2021-09" db="EMBL/GenBank/DDBJ databases">
        <authorList>
            <consortium name="AG Swart"/>
            <person name="Singh M."/>
            <person name="Singh A."/>
            <person name="Seah K."/>
            <person name="Emmerich C."/>
        </authorList>
    </citation>
    <scope>NUCLEOTIDE SEQUENCE</scope>
    <source>
        <strain evidence="4">ATCC30299</strain>
    </source>
</reference>
<dbReference type="PANTHER" id="PTHR11161:SF0">
    <property type="entry name" value="O-ACYLTRANSFERASE LIKE PROTEIN"/>
    <property type="match status" value="1"/>
</dbReference>
<dbReference type="EMBL" id="CAJZBQ010000051">
    <property type="protein sequence ID" value="CAG9330281.1"/>
    <property type="molecule type" value="Genomic_DNA"/>
</dbReference>
<dbReference type="PANTHER" id="PTHR11161">
    <property type="entry name" value="O-ACYLTRANSFERASE"/>
    <property type="match status" value="1"/>
</dbReference>
<evidence type="ECO:0000313" key="5">
    <source>
        <dbReference type="Proteomes" id="UP001162131"/>
    </source>
</evidence>
<sequence length="638" mass="74288">MKLYSLFLFYVAAQAALIECQNEWEIAFNNPKNDSISKYSKMIAFSGFDIDSFGNYGECISTPDLQYTIIRLTETPTKLITLCSPKICEIEDYYTILQSNSTVSQYKISEVIHSQKNKFHLLAPLVWISREFNGIYSDIPTILMIIFITSIIAITLYASVKDHQLTNKEKPSAFLKYLLCFSLLRNLKMLLRSRSRDKLGKKDPLELLNGLRVLANAWIILYHTIRYMWVGGVISNTKQFAGNVSPKTMIVVDALFAVDIFFWISGFLCAFLLLSELHKTNKLDWKMVYVHRVLRYLPLNIFMIWFIMSLWKYMGEGPLWSLGEYTFEGCKEVWWSHILFISNFYPNGWGNYCSGPSWSITVDMQFFIVTIPMIYIYTKNRKIGWLCLISYVLVSVISSGYITYALDMNAVNAAHGNHDKWSYYYYNKPYCRIAPYAIGTLTAFIVFSYRKNRENGTYYDRFSVSIAKAINNNLCRYTLATVGILLNALVLMGLYDTYRFPGENNEYPYWSKWQNIAYVALAKPLFGFALSCIFLPAFLGYFRFLTKFLSLDFWAPLERLTFSVYMVHYLIMFYYYRQQTEAYFISDKTINANFLSFMMISYIVAVPLATLIEMPFNSLEKTYFSKEPAQALNNKKTE</sequence>
<evidence type="ECO:0000259" key="3">
    <source>
        <dbReference type="Pfam" id="PF01757"/>
    </source>
</evidence>
<comment type="caution">
    <text evidence="4">The sequence shown here is derived from an EMBL/GenBank/DDBJ whole genome shotgun (WGS) entry which is preliminary data.</text>
</comment>
<feature type="transmembrane region" description="Helical" evidence="1">
    <location>
        <begin position="357"/>
        <end position="376"/>
    </location>
</feature>
<evidence type="ECO:0000256" key="2">
    <source>
        <dbReference type="SAM" id="SignalP"/>
    </source>
</evidence>
<keyword evidence="1" id="KW-0472">Membrane</keyword>
<dbReference type="Pfam" id="PF01757">
    <property type="entry name" value="Acyl_transf_3"/>
    <property type="match status" value="1"/>
</dbReference>
<feature type="transmembrane region" description="Helical" evidence="1">
    <location>
        <begin position="139"/>
        <end position="160"/>
    </location>
</feature>
<feature type="transmembrane region" description="Helical" evidence="1">
    <location>
        <begin position="515"/>
        <end position="539"/>
    </location>
</feature>
<dbReference type="InterPro" id="IPR052728">
    <property type="entry name" value="O2_lipid_transport_reg"/>
</dbReference>
<dbReference type="AlphaFoldDB" id="A0AAU9JXN2"/>
<feature type="transmembrane region" description="Helical" evidence="1">
    <location>
        <begin position="294"/>
        <end position="314"/>
    </location>
</feature>
<keyword evidence="1" id="KW-0812">Transmembrane</keyword>
<organism evidence="4 5">
    <name type="scientific">Blepharisma stoltei</name>
    <dbReference type="NCBI Taxonomy" id="1481888"/>
    <lineage>
        <taxon>Eukaryota</taxon>
        <taxon>Sar</taxon>
        <taxon>Alveolata</taxon>
        <taxon>Ciliophora</taxon>
        <taxon>Postciliodesmatophora</taxon>
        <taxon>Heterotrichea</taxon>
        <taxon>Heterotrichida</taxon>
        <taxon>Blepharismidae</taxon>
        <taxon>Blepharisma</taxon>
    </lineage>
</organism>
<dbReference type="InterPro" id="IPR002656">
    <property type="entry name" value="Acyl_transf_3_dom"/>
</dbReference>
<proteinExistence type="predicted"/>